<dbReference type="Gene3D" id="2.60.40.10">
    <property type="entry name" value="Immunoglobulins"/>
    <property type="match status" value="1"/>
</dbReference>
<feature type="domain" description="SLH" evidence="3">
    <location>
        <begin position="486"/>
        <end position="545"/>
    </location>
</feature>
<dbReference type="SMART" id="SM00060">
    <property type="entry name" value="FN3"/>
    <property type="match status" value="1"/>
</dbReference>
<comment type="caution">
    <text evidence="4">The sequence shown here is derived from an EMBL/GenBank/DDBJ whole genome shotgun (WGS) entry which is preliminary data.</text>
</comment>
<dbReference type="PANTHER" id="PTHR43308">
    <property type="entry name" value="OUTER MEMBRANE PROTEIN ALPHA-RELATED"/>
    <property type="match status" value="1"/>
</dbReference>
<feature type="domain" description="SLH" evidence="3">
    <location>
        <begin position="415"/>
        <end position="478"/>
    </location>
</feature>
<feature type="domain" description="SLH" evidence="3">
    <location>
        <begin position="355"/>
        <end position="414"/>
    </location>
</feature>
<dbReference type="EMBL" id="QXJM01000007">
    <property type="protein sequence ID" value="RIE05350.1"/>
    <property type="molecule type" value="Genomic_DNA"/>
</dbReference>
<dbReference type="PROSITE" id="PS51272">
    <property type="entry name" value="SLH"/>
    <property type="match status" value="3"/>
</dbReference>
<proteinExistence type="predicted"/>
<dbReference type="Pfam" id="PF00041">
    <property type="entry name" value="fn3"/>
    <property type="match status" value="1"/>
</dbReference>
<evidence type="ECO:0000259" key="3">
    <source>
        <dbReference type="PROSITE" id="PS51272"/>
    </source>
</evidence>
<organism evidence="4 5">
    <name type="scientific">Cohnella faecalis</name>
    <dbReference type="NCBI Taxonomy" id="2315694"/>
    <lineage>
        <taxon>Bacteria</taxon>
        <taxon>Bacillati</taxon>
        <taxon>Bacillota</taxon>
        <taxon>Bacilli</taxon>
        <taxon>Bacillales</taxon>
        <taxon>Paenibacillaceae</taxon>
        <taxon>Cohnella</taxon>
    </lineage>
</organism>
<dbReference type="OrthoDB" id="663332at2"/>
<sequence length="545" mass="57326">MSAESNEASATPAAIPAAPTNVSAVAGDGRATITFTAPTDIGGSAITGYEVTASSGNVVLRGTASPITVTGLNNGTSYTFTVKAINSVGSSAPSAESNAVVPKSSSNGGNNNGNTPSEQETSTPPQTGNTGMDVLVNGKVEKIGAATTSEVNNQTVTTVAIDQKKLEDKLAAAGQGARVTIPVNAKSDVVIGELNGQSVKNMEEKQATLEIKTDNATYTLPAQQINIDSLSEQFGKSVALQEIKIQIEIAKPTADTLKIVENAAAKGTFTIIASPIEFTVRASYNRTTIEVSKFNAYVERTIAIPDGVDPNKITTGIVVDPDGTVRHVPTKVVVIDGKFYAKISSLTNSTYSIVWHPLEFSDVSNHWAKNAVNDMGSRMVISGIGNDRFSPDRDITRAEFAAIIVQGLGLKLEKGESAFSDVQASDWHSSAIKTAYAYRLINGFEDGTFRPNDKITREQAMVIIAKAMTITNLKAKLSAPLIDSTLRSFADAAEASSWAQSSIADCVQTGIISGRSSTELAPKNYITRAEVAASVAQLLKKSELI</sequence>
<evidence type="ECO:0000259" key="2">
    <source>
        <dbReference type="PROSITE" id="PS50853"/>
    </source>
</evidence>
<feature type="compositionally biased region" description="Polar residues" evidence="1">
    <location>
        <begin position="115"/>
        <end position="130"/>
    </location>
</feature>
<dbReference type="PROSITE" id="PS50853">
    <property type="entry name" value="FN3"/>
    <property type="match status" value="1"/>
</dbReference>
<name>A0A398CT63_9BACL</name>
<evidence type="ECO:0000313" key="5">
    <source>
        <dbReference type="Proteomes" id="UP000266340"/>
    </source>
</evidence>
<dbReference type="SUPFAM" id="SSF49265">
    <property type="entry name" value="Fibronectin type III"/>
    <property type="match status" value="1"/>
</dbReference>
<dbReference type="InterPro" id="IPR051465">
    <property type="entry name" value="Cell_Envelope_Struct_Comp"/>
</dbReference>
<dbReference type="CDD" id="cd00063">
    <property type="entry name" value="FN3"/>
    <property type="match status" value="1"/>
</dbReference>
<feature type="domain" description="Fibronectin type-III" evidence="2">
    <location>
        <begin position="15"/>
        <end position="104"/>
    </location>
</feature>
<dbReference type="RefSeq" id="WP_119147350.1">
    <property type="nucleotide sequence ID" value="NZ_QXJM01000007.1"/>
</dbReference>
<dbReference type="InterPro" id="IPR036116">
    <property type="entry name" value="FN3_sf"/>
</dbReference>
<accession>A0A398CT63</accession>
<keyword evidence="5" id="KW-1185">Reference proteome</keyword>
<reference evidence="4 5" key="1">
    <citation type="submission" date="2018-09" db="EMBL/GenBank/DDBJ databases">
        <title>Cohnella cavernae sp. nov., isolated from a karst cave.</title>
        <authorList>
            <person name="Zhu H."/>
        </authorList>
    </citation>
    <scope>NUCLEOTIDE SEQUENCE [LARGE SCALE GENOMIC DNA]</scope>
    <source>
        <strain evidence="4 5">K2E09-144</strain>
    </source>
</reference>
<dbReference type="PANTHER" id="PTHR43308:SF5">
    <property type="entry name" value="S-LAYER PROTEIN _ PEPTIDOGLYCAN ENDO-BETA-N-ACETYLGLUCOSAMINIDASE"/>
    <property type="match status" value="1"/>
</dbReference>
<dbReference type="Proteomes" id="UP000266340">
    <property type="component" value="Unassembled WGS sequence"/>
</dbReference>
<evidence type="ECO:0000313" key="4">
    <source>
        <dbReference type="EMBL" id="RIE05350.1"/>
    </source>
</evidence>
<dbReference type="InterPro" id="IPR003961">
    <property type="entry name" value="FN3_dom"/>
</dbReference>
<gene>
    <name evidence="4" type="ORF">D3H35_00735</name>
</gene>
<protein>
    <recommendedName>
        <fullName evidence="6">S-layer homology domain-containing protein</fullName>
    </recommendedName>
</protein>
<dbReference type="AlphaFoldDB" id="A0A398CT63"/>
<evidence type="ECO:0000256" key="1">
    <source>
        <dbReference type="SAM" id="MobiDB-lite"/>
    </source>
</evidence>
<feature type="region of interest" description="Disordered" evidence="1">
    <location>
        <begin position="91"/>
        <end position="133"/>
    </location>
</feature>
<dbReference type="Pfam" id="PF00395">
    <property type="entry name" value="SLH"/>
    <property type="match status" value="3"/>
</dbReference>
<feature type="compositionally biased region" description="Low complexity" evidence="1">
    <location>
        <begin position="104"/>
        <end position="114"/>
    </location>
</feature>
<evidence type="ECO:0008006" key="6">
    <source>
        <dbReference type="Google" id="ProtNLM"/>
    </source>
</evidence>
<dbReference type="InterPro" id="IPR013783">
    <property type="entry name" value="Ig-like_fold"/>
</dbReference>
<dbReference type="InterPro" id="IPR001119">
    <property type="entry name" value="SLH_dom"/>
</dbReference>